<evidence type="ECO:0000259" key="2">
    <source>
        <dbReference type="Pfam" id="PF02272"/>
    </source>
</evidence>
<evidence type="ECO:0000259" key="1">
    <source>
        <dbReference type="Pfam" id="PF01368"/>
    </source>
</evidence>
<dbReference type="Gene3D" id="3.90.1640.10">
    <property type="entry name" value="inorganic pyrophosphatase (n-terminal core)"/>
    <property type="match status" value="1"/>
</dbReference>
<accession>A0A424YDW4</accession>
<dbReference type="InterPro" id="IPR051319">
    <property type="entry name" value="Oligoribo/pAp-PDE_c-di-AMP_PDE"/>
</dbReference>
<dbReference type="AlphaFoldDB" id="A0A424YDW4"/>
<feature type="domain" description="DHHA1" evidence="2">
    <location>
        <begin position="235"/>
        <end position="315"/>
    </location>
</feature>
<dbReference type="PANTHER" id="PTHR47618">
    <property type="entry name" value="BIFUNCTIONAL OLIGORIBONUCLEASE AND PAP PHOSPHATASE NRNA"/>
    <property type="match status" value="1"/>
</dbReference>
<evidence type="ECO:0000313" key="4">
    <source>
        <dbReference type="Proteomes" id="UP000285138"/>
    </source>
</evidence>
<dbReference type="EMBL" id="QZAA01000160">
    <property type="protein sequence ID" value="RQD75387.1"/>
    <property type="molecule type" value="Genomic_DNA"/>
</dbReference>
<dbReference type="GO" id="GO:0003676">
    <property type="term" value="F:nucleic acid binding"/>
    <property type="evidence" value="ECO:0007669"/>
    <property type="project" value="InterPro"/>
</dbReference>
<dbReference type="Pfam" id="PF01368">
    <property type="entry name" value="DHH"/>
    <property type="match status" value="1"/>
</dbReference>
<dbReference type="InterPro" id="IPR001667">
    <property type="entry name" value="DDH_dom"/>
</dbReference>
<dbReference type="Proteomes" id="UP000285138">
    <property type="component" value="Unassembled WGS sequence"/>
</dbReference>
<dbReference type="Gene3D" id="3.10.310.30">
    <property type="match status" value="1"/>
</dbReference>
<proteinExistence type="predicted"/>
<dbReference type="Pfam" id="PF02272">
    <property type="entry name" value="DHHA1"/>
    <property type="match status" value="1"/>
</dbReference>
<sequence length="329" mass="37067">MKEQSLETIAQVLYEKDNFIIVSHLNPDGDSVGSVLALGQALQVLGKKVILSTIDSVPFKYAFLPESNIIKKWQEIQISKENYIITLDCSDLKRIYPLEGNLLKEQLINIDHHVSNQYFGSYNYVDPDASSVGEIIFELLEIMNINITLNIALCLYTAIITDTGSFCYSNTTSKTHRTAAQLLEIGVDPAEISHHIYENYPKSSVFLVREALNTLEFTCQDKISYITITEDMMERAGAKDEETEGIINYTRNIQGVEIGILFREVASDRTRVGFRSHRIDVGQLAELFNGGGHPRASGCEIDKSLRETKDIILDKARIFLNEYQPETGD</sequence>
<gene>
    <name evidence="3" type="ORF">D5R97_05915</name>
</gene>
<feature type="domain" description="DDH" evidence="1">
    <location>
        <begin position="19"/>
        <end position="159"/>
    </location>
</feature>
<protein>
    <submittedName>
        <fullName evidence="3">Bifunctional oligoribonuclease/PAP phosphatase NrnA</fullName>
    </submittedName>
</protein>
<comment type="caution">
    <text evidence="3">The sequence shown here is derived from an EMBL/GenBank/DDBJ whole genome shotgun (WGS) entry which is preliminary data.</text>
</comment>
<organism evidence="3 4">
    <name type="scientific">Candidatus Syntrophonatronum acetioxidans</name>
    <dbReference type="NCBI Taxonomy" id="1795816"/>
    <lineage>
        <taxon>Bacteria</taxon>
        <taxon>Bacillati</taxon>
        <taxon>Bacillota</taxon>
        <taxon>Clostridia</taxon>
        <taxon>Eubacteriales</taxon>
        <taxon>Syntrophomonadaceae</taxon>
        <taxon>Candidatus Syntrophonatronum</taxon>
    </lineage>
</organism>
<reference evidence="3 4" key="1">
    <citation type="submission" date="2018-08" db="EMBL/GenBank/DDBJ databases">
        <title>The metabolism and importance of syntrophic acetate oxidation coupled to methane or sulfide production in haloalkaline environments.</title>
        <authorList>
            <person name="Timmers P.H.A."/>
            <person name="Vavourakis C.D."/>
            <person name="Sorokin D.Y."/>
            <person name="Sinninghe Damste J.S."/>
            <person name="Muyzer G."/>
            <person name="Stams A.J.M."/>
            <person name="Plugge C.M."/>
        </authorList>
    </citation>
    <scope>NUCLEOTIDE SEQUENCE [LARGE SCALE GENOMIC DNA]</scope>
    <source>
        <strain evidence="3">MSAO_Bac1</strain>
    </source>
</reference>
<evidence type="ECO:0000313" key="3">
    <source>
        <dbReference type="EMBL" id="RQD75387.1"/>
    </source>
</evidence>
<dbReference type="PANTHER" id="PTHR47618:SF1">
    <property type="entry name" value="BIFUNCTIONAL OLIGORIBONUCLEASE AND PAP PHOSPHATASE NRNA"/>
    <property type="match status" value="1"/>
</dbReference>
<dbReference type="InterPro" id="IPR038763">
    <property type="entry name" value="DHH_sf"/>
</dbReference>
<dbReference type="SUPFAM" id="SSF64182">
    <property type="entry name" value="DHH phosphoesterases"/>
    <property type="match status" value="1"/>
</dbReference>
<name>A0A424YDW4_9FIRM</name>
<dbReference type="InterPro" id="IPR003156">
    <property type="entry name" value="DHHA1_dom"/>
</dbReference>